<reference evidence="3" key="1">
    <citation type="journal article" date="2019" name="Int. J. Syst. Evol. Microbiol.">
        <title>The Global Catalogue of Microorganisms (GCM) 10K type strain sequencing project: providing services to taxonomists for standard genome sequencing and annotation.</title>
        <authorList>
            <consortium name="The Broad Institute Genomics Platform"/>
            <consortium name="The Broad Institute Genome Sequencing Center for Infectious Disease"/>
            <person name="Wu L."/>
            <person name="Ma J."/>
        </authorList>
    </citation>
    <scope>NUCLEOTIDE SEQUENCE [LARGE SCALE GENOMIC DNA]</scope>
    <source>
        <strain evidence="3">JCM 3369</strain>
    </source>
</reference>
<feature type="domain" description="HTH LytTR-type" evidence="1">
    <location>
        <begin position="22"/>
        <end position="124"/>
    </location>
</feature>
<dbReference type="InterPro" id="IPR007492">
    <property type="entry name" value="LytTR_DNA-bd_dom"/>
</dbReference>
<accession>A0ABW2CVT6</accession>
<dbReference type="Pfam" id="PF04397">
    <property type="entry name" value="LytTR"/>
    <property type="match status" value="1"/>
</dbReference>
<sequence length="146" mass="16473">MQSIVVAFVRVEPRRHDPYEVLPARVGGVTRFVRRDEVRYAEAHGDYARLHTPSGSHLVRISLAALEEAWRDAGFVRIHRSHLVALAHVEELAVEAGRCTLRVGGARLTVSRRNTGALRDRLLRARTARAARPDGRQDGRRDNRRG</sequence>
<dbReference type="InterPro" id="IPR046947">
    <property type="entry name" value="LytR-like"/>
</dbReference>
<dbReference type="Gene3D" id="2.40.50.1020">
    <property type="entry name" value="LytTr DNA-binding domain"/>
    <property type="match status" value="1"/>
</dbReference>
<evidence type="ECO:0000259" key="1">
    <source>
        <dbReference type="PROSITE" id="PS50930"/>
    </source>
</evidence>
<organism evidence="2 3">
    <name type="scientific">Actinomadura yumaensis</name>
    <dbReference type="NCBI Taxonomy" id="111807"/>
    <lineage>
        <taxon>Bacteria</taxon>
        <taxon>Bacillati</taxon>
        <taxon>Actinomycetota</taxon>
        <taxon>Actinomycetes</taxon>
        <taxon>Streptosporangiales</taxon>
        <taxon>Thermomonosporaceae</taxon>
        <taxon>Actinomadura</taxon>
    </lineage>
</organism>
<keyword evidence="3" id="KW-1185">Reference proteome</keyword>
<dbReference type="RefSeq" id="WP_241684229.1">
    <property type="nucleotide sequence ID" value="NZ_JBHSXE010000001.1"/>
</dbReference>
<dbReference type="PANTHER" id="PTHR37299">
    <property type="entry name" value="TRANSCRIPTIONAL REGULATOR-RELATED"/>
    <property type="match status" value="1"/>
</dbReference>
<proteinExistence type="predicted"/>
<protein>
    <submittedName>
        <fullName evidence="2">LytR/AlgR family response regulator transcription factor</fullName>
    </submittedName>
</protein>
<dbReference type="EMBL" id="JBHSXS010000027">
    <property type="protein sequence ID" value="MFC6884405.1"/>
    <property type="molecule type" value="Genomic_DNA"/>
</dbReference>
<gene>
    <name evidence="2" type="ORF">ACFQKB_31920</name>
</gene>
<comment type="caution">
    <text evidence="2">The sequence shown here is derived from an EMBL/GenBank/DDBJ whole genome shotgun (WGS) entry which is preliminary data.</text>
</comment>
<dbReference type="PANTHER" id="PTHR37299:SF1">
    <property type="entry name" value="STAGE 0 SPORULATION PROTEIN A HOMOLOG"/>
    <property type="match status" value="1"/>
</dbReference>
<dbReference type="PROSITE" id="PS50930">
    <property type="entry name" value="HTH_LYTTR"/>
    <property type="match status" value="1"/>
</dbReference>
<evidence type="ECO:0000313" key="3">
    <source>
        <dbReference type="Proteomes" id="UP001596380"/>
    </source>
</evidence>
<dbReference type="Proteomes" id="UP001596380">
    <property type="component" value="Unassembled WGS sequence"/>
</dbReference>
<name>A0ABW2CVT6_9ACTN</name>
<evidence type="ECO:0000313" key="2">
    <source>
        <dbReference type="EMBL" id="MFC6884405.1"/>
    </source>
</evidence>
<dbReference type="SMART" id="SM00850">
    <property type="entry name" value="LytTR"/>
    <property type="match status" value="1"/>
</dbReference>